<dbReference type="PATRIC" id="fig|886738.10.peg.600"/>
<dbReference type="Pfam" id="PF09490">
    <property type="entry name" value="CbtA"/>
    <property type="match status" value="1"/>
</dbReference>
<evidence type="ECO:0000313" key="2">
    <source>
        <dbReference type="EMBL" id="EGG42353.1"/>
    </source>
</evidence>
<feature type="transmembrane region" description="Helical" evidence="1">
    <location>
        <begin position="170"/>
        <end position="188"/>
    </location>
</feature>
<comment type="caution">
    <text evidence="2">The sequence shown here is derived from an EMBL/GenBank/DDBJ whole genome shotgun (WGS) entry which is preliminary data.</text>
</comment>
<keyword evidence="1" id="KW-1133">Transmembrane helix</keyword>
<proteinExistence type="predicted"/>
<reference evidence="2" key="1">
    <citation type="journal article" date="2011" name="PLoS ONE">
        <title>Genome of a low-salinity ammonia-oxidizing archaeon determined by single-cell and metagenomic analysis.</title>
        <authorList>
            <person name="Blainey P.C."/>
            <person name="Mosier A.C."/>
            <person name="Potanina A."/>
            <person name="Francis C.A."/>
            <person name="Quake S.R."/>
        </authorList>
    </citation>
    <scope>NUCLEOTIDE SEQUENCE [LARGE SCALE GENOMIC DNA]</scope>
    <source>
        <strain evidence="2">SFB1</strain>
    </source>
</reference>
<keyword evidence="1" id="KW-0812">Transmembrane</keyword>
<feature type="transmembrane region" description="Helical" evidence="1">
    <location>
        <begin position="143"/>
        <end position="163"/>
    </location>
</feature>
<accession>F3KJ76</accession>
<feature type="transmembrane region" description="Helical" evidence="1">
    <location>
        <begin position="105"/>
        <end position="123"/>
    </location>
</feature>
<dbReference type="EMBL" id="AEGP01000029">
    <property type="protein sequence ID" value="EGG42353.1"/>
    <property type="molecule type" value="Genomic_DNA"/>
</dbReference>
<dbReference type="STRING" id="886738.Nlim_0532"/>
<dbReference type="Proteomes" id="UP000004348">
    <property type="component" value="Chromosome"/>
</dbReference>
<protein>
    <recommendedName>
        <fullName evidence="3">CbtA domain-containing protein</fullName>
    </recommendedName>
</protein>
<dbReference type="HOGENOM" id="CLU_090632_0_0_2"/>
<dbReference type="InterPro" id="IPR012666">
    <property type="entry name" value="CbtA_put"/>
</dbReference>
<sequence length="241" mass="26710">MKTFLFVIIVIVSGAFAGVIHGGLNLIFVEPSLDQAIGIENQHLFESGEEKETPEFYAQFDSYRYWQKGGQILAGVILGISIGSLFGIIFAFSRNTLPGKSYLQKSLVLAGIMWLTIYFIPFLKYPANPPTVGDPETVVLRGILYLTFIAISGFGALGFYKIYQKLKTKKLIAIAGYVAFIGIVFIAMPQNPDLITAPMSLVDSFRIVSAFTVSLFWISLGLILGSLWNHYRPDKEISSFN</sequence>
<organism evidence="2">
    <name type="scientific">Candidatus Nitrosarchaeum limnium SFB1</name>
    <dbReference type="NCBI Taxonomy" id="886738"/>
    <lineage>
        <taxon>Archaea</taxon>
        <taxon>Nitrososphaerota</taxon>
        <taxon>Nitrososphaeria</taxon>
        <taxon>Nitrosopumilales</taxon>
        <taxon>Nitrosopumilaceae</taxon>
        <taxon>Nitrosarchaeum</taxon>
    </lineage>
</organism>
<gene>
    <name evidence="2" type="ORF">Nlim_0532</name>
</gene>
<feature type="transmembrane region" description="Helical" evidence="1">
    <location>
        <begin position="72"/>
        <end position="93"/>
    </location>
</feature>
<name>F3KJ76_9ARCH</name>
<feature type="transmembrane region" description="Helical" evidence="1">
    <location>
        <begin position="208"/>
        <end position="228"/>
    </location>
</feature>
<evidence type="ECO:0008006" key="3">
    <source>
        <dbReference type="Google" id="ProtNLM"/>
    </source>
</evidence>
<evidence type="ECO:0000256" key="1">
    <source>
        <dbReference type="SAM" id="Phobius"/>
    </source>
</evidence>
<dbReference type="AlphaFoldDB" id="F3KJ76"/>
<keyword evidence="1" id="KW-0472">Membrane</keyword>